<gene>
    <name evidence="1" type="ORF">CEXT_722301</name>
</gene>
<name>A0AAV4VJ30_CAEEX</name>
<proteinExistence type="predicted"/>
<evidence type="ECO:0000313" key="1">
    <source>
        <dbReference type="EMBL" id="GIY69634.1"/>
    </source>
</evidence>
<accession>A0AAV4VJ30</accession>
<dbReference type="AlphaFoldDB" id="A0AAV4VJ30"/>
<evidence type="ECO:0000313" key="2">
    <source>
        <dbReference type="Proteomes" id="UP001054945"/>
    </source>
</evidence>
<keyword evidence="2" id="KW-1185">Reference proteome</keyword>
<protein>
    <submittedName>
        <fullName evidence="1">Uncharacterized protein</fullName>
    </submittedName>
</protein>
<dbReference type="Proteomes" id="UP001054945">
    <property type="component" value="Unassembled WGS sequence"/>
</dbReference>
<organism evidence="1 2">
    <name type="scientific">Caerostris extrusa</name>
    <name type="common">Bark spider</name>
    <name type="synonym">Caerostris bankana</name>
    <dbReference type="NCBI Taxonomy" id="172846"/>
    <lineage>
        <taxon>Eukaryota</taxon>
        <taxon>Metazoa</taxon>
        <taxon>Ecdysozoa</taxon>
        <taxon>Arthropoda</taxon>
        <taxon>Chelicerata</taxon>
        <taxon>Arachnida</taxon>
        <taxon>Araneae</taxon>
        <taxon>Araneomorphae</taxon>
        <taxon>Entelegynae</taxon>
        <taxon>Araneoidea</taxon>
        <taxon>Araneidae</taxon>
        <taxon>Caerostris</taxon>
    </lineage>
</organism>
<sequence length="112" mass="13218">MNSRRWRSHNSRHWPTCSRARIRGCHYVFPAGNEVLSKFLVTIASTLPSLSWPMITNVSYKHEQNRIRHDDIILTEARYNETNSFENHKSYETALEERLRNSTAERGMIPFP</sequence>
<reference evidence="1 2" key="1">
    <citation type="submission" date="2021-06" db="EMBL/GenBank/DDBJ databases">
        <title>Caerostris extrusa draft genome.</title>
        <authorList>
            <person name="Kono N."/>
            <person name="Arakawa K."/>
        </authorList>
    </citation>
    <scope>NUCLEOTIDE SEQUENCE [LARGE SCALE GENOMIC DNA]</scope>
</reference>
<dbReference type="EMBL" id="BPLR01014559">
    <property type="protein sequence ID" value="GIY69634.1"/>
    <property type="molecule type" value="Genomic_DNA"/>
</dbReference>
<comment type="caution">
    <text evidence="1">The sequence shown here is derived from an EMBL/GenBank/DDBJ whole genome shotgun (WGS) entry which is preliminary data.</text>
</comment>